<dbReference type="InterPro" id="IPR008979">
    <property type="entry name" value="Galactose-bd-like_sf"/>
</dbReference>
<sequence precursor="true">MNVLSCRNARFPLPSLISCVLALSIVFTSSAAHAIDVEVELTSGETLTPCQLESVTSSAIKISGAENRTIELKELIAIRRIDVRPFSQRPKLTAVLADSSEIRMDEVSFDDRNATLNPASKAPLTIPVKSLRSLRLRSGDPVSDPQWLGLLDKEQRGDVMVIRRNNGQLDPVAGVALSLSGETLKFSLSGREIDAPVNKLEGVIFRPPTEAPKRASVQIEDRNGSRYYARSLQSNSDEGRLSFLLSDDSKVSLPLKNILSIQWSSGQATLASLAAAQSNINPTVPSALDGALMNQWFGAKASGADLIAAANWTAEYRVEPGFLTLSGSVQRWQQTEAGGKVFVRISTDGNVQWEQTLQLDEAKGFRIPIAGAKRLRLEVLDGDDGDAGDMVRFIKPRLLK</sequence>
<evidence type="ECO:0000259" key="2">
    <source>
        <dbReference type="Pfam" id="PF08305"/>
    </source>
</evidence>
<dbReference type="EMBL" id="CP036272">
    <property type="protein sequence ID" value="QDT58606.1"/>
    <property type="molecule type" value="Genomic_DNA"/>
</dbReference>
<dbReference type="InterPro" id="IPR013222">
    <property type="entry name" value="Glyco_hyd_98_carb-bd"/>
</dbReference>
<dbReference type="Pfam" id="PF08305">
    <property type="entry name" value="NPCBM"/>
    <property type="match status" value="1"/>
</dbReference>
<accession>A0A517SR55</accession>
<dbReference type="InterPro" id="IPR038637">
    <property type="entry name" value="NPCBM_sf"/>
</dbReference>
<evidence type="ECO:0000313" key="3">
    <source>
        <dbReference type="EMBL" id="QDT58606.1"/>
    </source>
</evidence>
<proteinExistence type="predicted"/>
<name>A0A517SR55_9BACT</name>
<reference evidence="3 4" key="1">
    <citation type="submission" date="2019-02" db="EMBL/GenBank/DDBJ databases">
        <title>Deep-cultivation of Planctomycetes and their phenomic and genomic characterization uncovers novel biology.</title>
        <authorList>
            <person name="Wiegand S."/>
            <person name="Jogler M."/>
            <person name="Boedeker C."/>
            <person name="Pinto D."/>
            <person name="Vollmers J."/>
            <person name="Rivas-Marin E."/>
            <person name="Kohn T."/>
            <person name="Peeters S.H."/>
            <person name="Heuer A."/>
            <person name="Rast P."/>
            <person name="Oberbeckmann S."/>
            <person name="Bunk B."/>
            <person name="Jeske O."/>
            <person name="Meyerdierks A."/>
            <person name="Storesund J.E."/>
            <person name="Kallscheuer N."/>
            <person name="Luecker S."/>
            <person name="Lage O.M."/>
            <person name="Pohl T."/>
            <person name="Merkel B.J."/>
            <person name="Hornburger P."/>
            <person name="Mueller R.-W."/>
            <person name="Bruemmer F."/>
            <person name="Labrenz M."/>
            <person name="Spormann A.M."/>
            <person name="Op den Camp H."/>
            <person name="Overmann J."/>
            <person name="Amann R."/>
            <person name="Jetten M.S.M."/>
            <person name="Mascher T."/>
            <person name="Medema M.H."/>
            <person name="Devos D.P."/>
            <person name="Kaster A.-K."/>
            <person name="Ovreas L."/>
            <person name="Rohde M."/>
            <person name="Galperin M.Y."/>
            <person name="Jogler C."/>
        </authorList>
    </citation>
    <scope>NUCLEOTIDE SEQUENCE [LARGE SCALE GENOMIC DNA]</scope>
    <source>
        <strain evidence="3 4">SV_7m_r</strain>
    </source>
</reference>
<evidence type="ECO:0000256" key="1">
    <source>
        <dbReference type="SAM" id="SignalP"/>
    </source>
</evidence>
<dbReference type="SUPFAM" id="SSF49785">
    <property type="entry name" value="Galactose-binding domain-like"/>
    <property type="match status" value="1"/>
</dbReference>
<keyword evidence="1" id="KW-0732">Signal</keyword>
<evidence type="ECO:0000313" key="4">
    <source>
        <dbReference type="Proteomes" id="UP000315003"/>
    </source>
</evidence>
<protein>
    <submittedName>
        <fullName evidence="3">NPCBM/NEW2 domain protein</fullName>
    </submittedName>
</protein>
<feature type="domain" description="Glycosyl hydrolase family 98 putative carbohydrate-binding module" evidence="2">
    <location>
        <begin position="309"/>
        <end position="398"/>
    </location>
</feature>
<feature type="chain" id="PRO_5022161758" evidence="1">
    <location>
        <begin position="35"/>
        <end position="400"/>
    </location>
</feature>
<dbReference type="Gene3D" id="2.60.120.1060">
    <property type="entry name" value="NPCBM/NEW2 domain"/>
    <property type="match status" value="1"/>
</dbReference>
<keyword evidence="4" id="KW-1185">Reference proteome</keyword>
<dbReference type="Proteomes" id="UP000315003">
    <property type="component" value="Chromosome"/>
</dbReference>
<dbReference type="AlphaFoldDB" id="A0A517SR55"/>
<feature type="signal peptide" evidence="1">
    <location>
        <begin position="1"/>
        <end position="34"/>
    </location>
</feature>
<organism evidence="3 4">
    <name type="scientific">Stieleria bergensis</name>
    <dbReference type="NCBI Taxonomy" id="2528025"/>
    <lineage>
        <taxon>Bacteria</taxon>
        <taxon>Pseudomonadati</taxon>
        <taxon>Planctomycetota</taxon>
        <taxon>Planctomycetia</taxon>
        <taxon>Pirellulales</taxon>
        <taxon>Pirellulaceae</taxon>
        <taxon>Stieleria</taxon>
    </lineage>
</organism>
<gene>
    <name evidence="3" type="ORF">SV7mr_10990</name>
</gene>